<dbReference type="Pfam" id="PF00582">
    <property type="entry name" value="Usp"/>
    <property type="match status" value="1"/>
</dbReference>
<dbReference type="InterPro" id="IPR014729">
    <property type="entry name" value="Rossmann-like_a/b/a_fold"/>
</dbReference>
<dbReference type="EMBL" id="JANUGP010000016">
    <property type="protein sequence ID" value="MCS0603680.1"/>
    <property type="molecule type" value="Genomic_DNA"/>
</dbReference>
<feature type="domain" description="UspA" evidence="3">
    <location>
        <begin position="6"/>
        <end position="144"/>
    </location>
</feature>
<comment type="similarity">
    <text evidence="1">Belongs to the universal stress protein A family.</text>
</comment>
<dbReference type="PANTHER" id="PTHR46268">
    <property type="entry name" value="STRESS RESPONSE PROTEIN NHAX"/>
    <property type="match status" value="1"/>
</dbReference>
<dbReference type="InterPro" id="IPR006015">
    <property type="entry name" value="Universal_stress_UspA"/>
</dbReference>
<sequence length="153" mass="16059">MTASPFHRILVGWDASPGARVALATASAMAQDGGTVIVRAVLVPSEHAETGGEQSRDLSAQRSWSQDRFDQARQTLPASGSRVRLEWGESQDIASDLTASAAEHGCDLIVLGRHGEDSHLRSGPLGPVARQVADQATVPVLVVPTASSGRDRA</sequence>
<dbReference type="PRINTS" id="PR01438">
    <property type="entry name" value="UNVRSLSTRESS"/>
</dbReference>
<organism evidence="4 5">
    <name type="scientific">Streptomyces pyxinicus</name>
    <dbReference type="NCBI Taxonomy" id="2970331"/>
    <lineage>
        <taxon>Bacteria</taxon>
        <taxon>Bacillati</taxon>
        <taxon>Actinomycetota</taxon>
        <taxon>Actinomycetes</taxon>
        <taxon>Kitasatosporales</taxon>
        <taxon>Streptomycetaceae</taxon>
        <taxon>Streptomyces</taxon>
    </lineage>
</organism>
<keyword evidence="5" id="KW-1185">Reference proteome</keyword>
<evidence type="ECO:0000256" key="2">
    <source>
        <dbReference type="SAM" id="MobiDB-lite"/>
    </source>
</evidence>
<dbReference type="Proteomes" id="UP001205612">
    <property type="component" value="Unassembled WGS sequence"/>
</dbReference>
<proteinExistence type="inferred from homology"/>
<protein>
    <submittedName>
        <fullName evidence="4">Universal stress protein</fullName>
    </submittedName>
</protein>
<evidence type="ECO:0000313" key="5">
    <source>
        <dbReference type="Proteomes" id="UP001205612"/>
    </source>
</evidence>
<dbReference type="PANTHER" id="PTHR46268:SF15">
    <property type="entry name" value="UNIVERSAL STRESS PROTEIN HP_0031"/>
    <property type="match status" value="1"/>
</dbReference>
<name>A0ABT2B5H3_9ACTN</name>
<dbReference type="InterPro" id="IPR006016">
    <property type="entry name" value="UspA"/>
</dbReference>
<feature type="region of interest" description="Disordered" evidence="2">
    <location>
        <begin position="47"/>
        <end position="83"/>
    </location>
</feature>
<dbReference type="CDD" id="cd00293">
    <property type="entry name" value="USP-like"/>
    <property type="match status" value="1"/>
</dbReference>
<gene>
    <name evidence="4" type="ORF">NX794_21035</name>
</gene>
<dbReference type="RefSeq" id="WP_258780168.1">
    <property type="nucleotide sequence ID" value="NZ_JANUGP010000016.1"/>
</dbReference>
<evidence type="ECO:0000256" key="1">
    <source>
        <dbReference type="ARBA" id="ARBA00008791"/>
    </source>
</evidence>
<evidence type="ECO:0000259" key="3">
    <source>
        <dbReference type="Pfam" id="PF00582"/>
    </source>
</evidence>
<feature type="compositionally biased region" description="Basic and acidic residues" evidence="2">
    <location>
        <begin position="47"/>
        <end position="56"/>
    </location>
</feature>
<accession>A0ABT2B5H3</accession>
<reference evidence="4 5" key="1">
    <citation type="submission" date="2022-08" db="EMBL/GenBank/DDBJ databases">
        <authorList>
            <person name="Somphong A."/>
            <person name="Phongsopitanun W."/>
        </authorList>
    </citation>
    <scope>NUCLEOTIDE SEQUENCE [LARGE SCALE GENOMIC DNA]</scope>
    <source>
        <strain evidence="4 5">LP11</strain>
    </source>
</reference>
<dbReference type="Gene3D" id="3.40.50.620">
    <property type="entry name" value="HUPs"/>
    <property type="match status" value="1"/>
</dbReference>
<dbReference type="SUPFAM" id="SSF52402">
    <property type="entry name" value="Adenine nucleotide alpha hydrolases-like"/>
    <property type="match status" value="1"/>
</dbReference>
<evidence type="ECO:0000313" key="4">
    <source>
        <dbReference type="EMBL" id="MCS0603680.1"/>
    </source>
</evidence>
<comment type="caution">
    <text evidence="4">The sequence shown here is derived from an EMBL/GenBank/DDBJ whole genome shotgun (WGS) entry which is preliminary data.</text>
</comment>